<sequence>MSSAPWTCSRCLRRMLILTSRPRRPHIRHQTTAASTPNSISPALLSRARTIANEHATLTTKLATEYDASAAKRLGELQSTSSAVKEYDKARSALDELQSLLRSPDQELRELAADDLEPTRLSIDQASAALKSSLVPIHPFAHLPCLVEIRPGAGGDEAALFAGDLARMYESYCARVGLRTALLKYETADGLASAGGAGGSHVQEAILEVDSPGAYGALRCEAGVHRVQRVPATEKQGRTHTSAASVLVLPSLPSDSAGGGGVLEEEASFNDPKSDYYVDAKDVKIDVLRASGAGGQHVNRTESAVRLTHLPTNTVVAMQESRSQLENREKAWKVLRSRLAQQRREVREAELATLRRSSGAGKAGRENKVRTYNWGQQRVSDHRSGIDVRNLDDVVAGGEALEKVMESVRGWMAEQEVLGVVAEEESKEKEKAKR</sequence>
<evidence type="ECO:0000256" key="3">
    <source>
        <dbReference type="ARBA" id="ARBA00022917"/>
    </source>
</evidence>
<dbReference type="Proteomes" id="UP001310594">
    <property type="component" value="Unassembled WGS sequence"/>
</dbReference>
<comment type="similarity">
    <text evidence="1">Belongs to the prokaryotic/mitochondrial release factor family.</text>
</comment>
<dbReference type="InterPro" id="IPR000352">
    <property type="entry name" value="Pep_chain_release_fac_I"/>
</dbReference>
<dbReference type="AlphaFoldDB" id="A0AAN7WD02"/>
<dbReference type="InterPro" id="IPR005139">
    <property type="entry name" value="PCRF"/>
</dbReference>
<dbReference type="EMBL" id="JAVRQU010000001">
    <property type="protein sequence ID" value="KAK5707471.1"/>
    <property type="molecule type" value="Genomic_DNA"/>
</dbReference>
<evidence type="ECO:0000256" key="2">
    <source>
        <dbReference type="ARBA" id="ARBA00022481"/>
    </source>
</evidence>
<comment type="caution">
    <text evidence="5">The sequence shown here is derived from an EMBL/GenBank/DDBJ whole genome shotgun (WGS) entry which is preliminary data.</text>
</comment>
<feature type="domain" description="Prokaryotic-type class I peptide chain release factors" evidence="4">
    <location>
        <begin position="289"/>
        <end position="305"/>
    </location>
</feature>
<dbReference type="Pfam" id="PF00472">
    <property type="entry name" value="RF-1"/>
    <property type="match status" value="1"/>
</dbReference>
<dbReference type="PANTHER" id="PTHR43804:SF7">
    <property type="entry name" value="LD18447P"/>
    <property type="match status" value="1"/>
</dbReference>
<dbReference type="GO" id="GO:0003747">
    <property type="term" value="F:translation release factor activity"/>
    <property type="evidence" value="ECO:0007669"/>
    <property type="project" value="InterPro"/>
</dbReference>
<protein>
    <submittedName>
        <fullName evidence="5">Peptide chain release factor 1, mitochondrial</fullName>
    </submittedName>
</protein>
<dbReference type="Gene3D" id="3.30.160.20">
    <property type="match status" value="1"/>
</dbReference>
<evidence type="ECO:0000259" key="4">
    <source>
        <dbReference type="PROSITE" id="PS00745"/>
    </source>
</evidence>
<evidence type="ECO:0000313" key="5">
    <source>
        <dbReference type="EMBL" id="KAK5707471.1"/>
    </source>
</evidence>
<gene>
    <name evidence="5" type="primary">MRF1</name>
    <name evidence="5" type="ORF">LTR97_000005</name>
</gene>
<name>A0AAN7WD02_9PEZI</name>
<dbReference type="Gene3D" id="6.10.140.1950">
    <property type="match status" value="1"/>
</dbReference>
<dbReference type="SUPFAM" id="SSF75620">
    <property type="entry name" value="Release factor"/>
    <property type="match status" value="1"/>
</dbReference>
<organism evidence="5 6">
    <name type="scientific">Elasticomyces elasticus</name>
    <dbReference type="NCBI Taxonomy" id="574655"/>
    <lineage>
        <taxon>Eukaryota</taxon>
        <taxon>Fungi</taxon>
        <taxon>Dikarya</taxon>
        <taxon>Ascomycota</taxon>
        <taxon>Pezizomycotina</taxon>
        <taxon>Dothideomycetes</taxon>
        <taxon>Dothideomycetidae</taxon>
        <taxon>Mycosphaerellales</taxon>
        <taxon>Teratosphaeriaceae</taxon>
        <taxon>Elasticomyces</taxon>
    </lineage>
</organism>
<keyword evidence="2" id="KW-0488">Methylation</keyword>
<dbReference type="Pfam" id="PF03462">
    <property type="entry name" value="PCRF"/>
    <property type="match status" value="1"/>
</dbReference>
<dbReference type="PANTHER" id="PTHR43804">
    <property type="entry name" value="LD18447P"/>
    <property type="match status" value="1"/>
</dbReference>
<proteinExistence type="inferred from homology"/>
<accession>A0AAN7WD02</accession>
<dbReference type="InterPro" id="IPR050057">
    <property type="entry name" value="Prokaryotic/Mito_RF"/>
</dbReference>
<evidence type="ECO:0000313" key="6">
    <source>
        <dbReference type="Proteomes" id="UP001310594"/>
    </source>
</evidence>
<dbReference type="GO" id="GO:0005739">
    <property type="term" value="C:mitochondrion"/>
    <property type="evidence" value="ECO:0007669"/>
    <property type="project" value="UniProtKB-ARBA"/>
</dbReference>
<keyword evidence="3" id="KW-0648">Protein biosynthesis</keyword>
<dbReference type="FunFam" id="3.30.160.20:FF:000004">
    <property type="entry name" value="Peptide chain release factor 1"/>
    <property type="match status" value="1"/>
</dbReference>
<dbReference type="Gene3D" id="3.30.70.1660">
    <property type="match status" value="1"/>
</dbReference>
<reference evidence="5" key="1">
    <citation type="submission" date="2023-08" db="EMBL/GenBank/DDBJ databases">
        <title>Black Yeasts Isolated from many extreme environments.</title>
        <authorList>
            <person name="Coleine C."/>
            <person name="Stajich J.E."/>
            <person name="Selbmann L."/>
        </authorList>
    </citation>
    <scope>NUCLEOTIDE SEQUENCE</scope>
    <source>
        <strain evidence="5">CCFEE 5810</strain>
    </source>
</reference>
<dbReference type="GO" id="GO:0032543">
    <property type="term" value="P:mitochondrial translation"/>
    <property type="evidence" value="ECO:0007669"/>
    <property type="project" value="UniProtKB-ARBA"/>
</dbReference>
<dbReference type="InterPro" id="IPR045853">
    <property type="entry name" value="Pep_chain_release_fac_I_sf"/>
</dbReference>
<dbReference type="SMART" id="SM00937">
    <property type="entry name" value="PCRF"/>
    <property type="match status" value="1"/>
</dbReference>
<dbReference type="PROSITE" id="PS00745">
    <property type="entry name" value="RF_PROK_I"/>
    <property type="match status" value="1"/>
</dbReference>
<evidence type="ECO:0000256" key="1">
    <source>
        <dbReference type="ARBA" id="ARBA00010835"/>
    </source>
</evidence>